<proteinExistence type="predicted"/>
<feature type="non-terminal residue" evidence="1">
    <location>
        <position position="1"/>
    </location>
</feature>
<organism evidence="1 2">
    <name type="scientific">Eragrostis curvula</name>
    <name type="common">weeping love grass</name>
    <dbReference type="NCBI Taxonomy" id="38414"/>
    <lineage>
        <taxon>Eukaryota</taxon>
        <taxon>Viridiplantae</taxon>
        <taxon>Streptophyta</taxon>
        <taxon>Embryophyta</taxon>
        <taxon>Tracheophyta</taxon>
        <taxon>Spermatophyta</taxon>
        <taxon>Magnoliopsida</taxon>
        <taxon>Liliopsida</taxon>
        <taxon>Poales</taxon>
        <taxon>Poaceae</taxon>
        <taxon>PACMAD clade</taxon>
        <taxon>Chloridoideae</taxon>
        <taxon>Eragrostideae</taxon>
        <taxon>Eragrostidinae</taxon>
        <taxon>Eragrostis</taxon>
    </lineage>
</organism>
<evidence type="ECO:0000313" key="2">
    <source>
        <dbReference type="Proteomes" id="UP000324897"/>
    </source>
</evidence>
<gene>
    <name evidence="1" type="ORF">EJB05_39588</name>
</gene>
<accession>A0A5J9TZA1</accession>
<evidence type="ECO:0000313" key="1">
    <source>
        <dbReference type="EMBL" id="TVU16041.1"/>
    </source>
</evidence>
<protein>
    <submittedName>
        <fullName evidence="1">Uncharacterized protein</fullName>
    </submittedName>
</protein>
<dbReference type="PANTHER" id="PTHR48175:SF3">
    <property type="entry name" value="OS04G0581700 PROTEIN"/>
    <property type="match status" value="1"/>
</dbReference>
<keyword evidence="2" id="KW-1185">Reference proteome</keyword>
<dbReference type="Gramene" id="TVU16041">
    <property type="protein sequence ID" value="TVU16041"/>
    <property type="gene ID" value="EJB05_39588"/>
</dbReference>
<name>A0A5J9TZA1_9POAL</name>
<reference evidence="1 2" key="1">
    <citation type="journal article" date="2019" name="Sci. Rep.">
        <title>A high-quality genome of Eragrostis curvula grass provides insights into Poaceae evolution and supports new strategies to enhance forage quality.</title>
        <authorList>
            <person name="Carballo J."/>
            <person name="Santos B.A.C.M."/>
            <person name="Zappacosta D."/>
            <person name="Garbus I."/>
            <person name="Selva J.P."/>
            <person name="Gallo C.A."/>
            <person name="Diaz A."/>
            <person name="Albertini E."/>
            <person name="Caccamo M."/>
            <person name="Echenique V."/>
        </authorList>
    </citation>
    <scope>NUCLEOTIDE SEQUENCE [LARGE SCALE GENOMIC DNA]</scope>
    <source>
        <strain evidence="2">cv. Victoria</strain>
        <tissue evidence="1">Leaf</tissue>
    </source>
</reference>
<dbReference type="PANTHER" id="PTHR48175">
    <property type="entry name" value="OS04G0581700 PROTEIN"/>
    <property type="match status" value="1"/>
</dbReference>
<sequence>MFRAFLRSPTSFIKDAAARPDEANSLPNFLVQPKQLHSFSSRLPAMILVVVLAELLQEYAAKVARALEPLLNDAPLPRRMRFFFLQSLLSMPPALPSPQGYGVTTEG</sequence>
<comment type="caution">
    <text evidence="1">The sequence shown here is derived from an EMBL/GenBank/DDBJ whole genome shotgun (WGS) entry which is preliminary data.</text>
</comment>
<dbReference type="AlphaFoldDB" id="A0A5J9TZA1"/>
<dbReference type="Proteomes" id="UP000324897">
    <property type="component" value="Unassembled WGS sequence"/>
</dbReference>
<dbReference type="EMBL" id="RWGY01000031">
    <property type="protein sequence ID" value="TVU16041.1"/>
    <property type="molecule type" value="Genomic_DNA"/>
</dbReference>